<dbReference type="AlphaFoldDB" id="H8K936"/>
<dbReference type="Proteomes" id="UP000007589">
    <property type="component" value="Chromosome"/>
</dbReference>
<evidence type="ECO:0000313" key="1">
    <source>
        <dbReference type="EMBL" id="AFC70556.1"/>
    </source>
</evidence>
<dbReference type="HOGENOM" id="CLU_2143930_0_0_5"/>
<dbReference type="EMBL" id="CP003338">
    <property type="protein sequence ID" value="AFC70556.1"/>
    <property type="molecule type" value="Genomic_DNA"/>
</dbReference>
<reference evidence="2" key="1">
    <citation type="submission" date="2012-02" db="EMBL/GenBank/DDBJ databases">
        <title>Complete genome sequence of Rickettsia australis strain Cutlack.</title>
        <authorList>
            <person name="Johnson S.L."/>
            <person name="Munk A.C."/>
            <person name="Han S."/>
            <person name="Bruce D.C."/>
            <person name="Dasch G.A."/>
        </authorList>
    </citation>
    <scope>NUCLEOTIDE SEQUENCE [LARGE SCALE GENOMIC DNA]</scope>
    <source>
        <strain evidence="2">Cutlack</strain>
    </source>
</reference>
<protein>
    <submittedName>
        <fullName evidence="1">Uncharacterized protein</fullName>
    </submittedName>
</protein>
<proteinExistence type="predicted"/>
<dbReference type="eggNOG" id="COG5160">
    <property type="taxonomic scope" value="Bacteria"/>
</dbReference>
<keyword evidence="2" id="KW-1185">Reference proteome</keyword>
<sequence length="112" mass="13047">MNKKKQINQMICRFKNKKKLLIQPQQTQQQPTRNTLLHTIENIQESDYWYSEDDIKNILEANIDKNKFSTVTHVDLTSPDQVRDALIEGVHEDLQNKGKVILMPINQDMGIG</sequence>
<accession>H8K936</accession>
<dbReference type="KEGG" id="rau:MC5_00695"/>
<organism evidence="1 2">
    <name type="scientific">Rickettsia australis (strain Cutlack)</name>
    <dbReference type="NCBI Taxonomy" id="1105110"/>
    <lineage>
        <taxon>Bacteria</taxon>
        <taxon>Pseudomonadati</taxon>
        <taxon>Pseudomonadota</taxon>
        <taxon>Alphaproteobacteria</taxon>
        <taxon>Rickettsiales</taxon>
        <taxon>Rickettsiaceae</taxon>
        <taxon>Rickettsieae</taxon>
        <taxon>Rickettsia</taxon>
        <taxon>spotted fever group</taxon>
    </lineage>
</organism>
<name>H8K936_RICAC</name>
<gene>
    <name evidence="1" type="ordered locus">MC5_00695</name>
</gene>
<evidence type="ECO:0000313" key="2">
    <source>
        <dbReference type="Proteomes" id="UP000007589"/>
    </source>
</evidence>